<dbReference type="OrthoDB" id="4283894at2"/>
<organism evidence="13 14">
    <name type="scientific">Bifidobacterium jacchi</name>
    <dbReference type="NCBI Taxonomy" id="2490545"/>
    <lineage>
        <taxon>Bacteria</taxon>
        <taxon>Bacillati</taxon>
        <taxon>Actinomycetota</taxon>
        <taxon>Actinomycetes</taxon>
        <taxon>Bifidobacteriales</taxon>
        <taxon>Bifidobacteriaceae</taxon>
        <taxon>Bifidobacterium</taxon>
    </lineage>
</organism>
<evidence type="ECO:0000256" key="8">
    <source>
        <dbReference type="ARBA" id="ARBA00023136"/>
    </source>
</evidence>
<dbReference type="Proteomes" id="UP000326336">
    <property type="component" value="Unassembled WGS sequence"/>
</dbReference>
<evidence type="ECO:0000256" key="2">
    <source>
        <dbReference type="ARBA" id="ARBA00022448"/>
    </source>
</evidence>
<comment type="function">
    <text evidence="9">Part of the ABC transporter FtsEX involved in cellular division. Has ATPase activity.</text>
</comment>
<accession>A0A5N5RLE8</accession>
<keyword evidence="3" id="KW-1003">Cell membrane</keyword>
<dbReference type="GO" id="GO:0005524">
    <property type="term" value="F:ATP binding"/>
    <property type="evidence" value="ECO:0007669"/>
    <property type="project" value="UniProtKB-KW"/>
</dbReference>
<dbReference type="FunFam" id="3.40.50.300:FF:000056">
    <property type="entry name" value="Cell division ATP-binding protein FtsE"/>
    <property type="match status" value="1"/>
</dbReference>
<dbReference type="InterPro" id="IPR027417">
    <property type="entry name" value="P-loop_NTPase"/>
</dbReference>
<keyword evidence="8" id="KW-0472">Membrane</keyword>
<dbReference type="AlphaFoldDB" id="A0A5N5RLE8"/>
<comment type="subunit">
    <text evidence="10">Homodimer. Forms a membrane-associated complex with FtsX.</text>
</comment>
<evidence type="ECO:0000313" key="14">
    <source>
        <dbReference type="Proteomes" id="UP000326336"/>
    </source>
</evidence>
<keyword evidence="7" id="KW-0029">Amino-acid transport</keyword>
<comment type="caution">
    <text evidence="13">The sequence shown here is derived from an EMBL/GenBank/DDBJ whole genome shotgun (WGS) entry which is preliminary data.</text>
</comment>
<dbReference type="Gene3D" id="3.40.50.300">
    <property type="entry name" value="P-loop containing nucleotide triphosphate hydrolases"/>
    <property type="match status" value="1"/>
</dbReference>
<feature type="region of interest" description="Disordered" evidence="11">
    <location>
        <begin position="282"/>
        <end position="326"/>
    </location>
</feature>
<evidence type="ECO:0000256" key="5">
    <source>
        <dbReference type="ARBA" id="ARBA00022840"/>
    </source>
</evidence>
<dbReference type="InterPro" id="IPR041701">
    <property type="entry name" value="MetN_ABC"/>
</dbReference>
<evidence type="ECO:0000256" key="3">
    <source>
        <dbReference type="ARBA" id="ARBA00022475"/>
    </source>
</evidence>
<dbReference type="InterPro" id="IPR017871">
    <property type="entry name" value="ABC_transporter-like_CS"/>
</dbReference>
<keyword evidence="4" id="KW-0547">Nucleotide-binding</keyword>
<keyword evidence="6" id="KW-1278">Translocase</keyword>
<evidence type="ECO:0000256" key="7">
    <source>
        <dbReference type="ARBA" id="ARBA00022970"/>
    </source>
</evidence>
<evidence type="ECO:0000256" key="1">
    <source>
        <dbReference type="ARBA" id="ARBA00005417"/>
    </source>
</evidence>
<feature type="compositionally biased region" description="Low complexity" evidence="11">
    <location>
        <begin position="291"/>
        <end position="320"/>
    </location>
</feature>
<evidence type="ECO:0000256" key="6">
    <source>
        <dbReference type="ARBA" id="ARBA00022967"/>
    </source>
</evidence>
<dbReference type="CDD" id="cd03258">
    <property type="entry name" value="ABC_MetN_methionine_transporter"/>
    <property type="match status" value="1"/>
</dbReference>
<evidence type="ECO:0000259" key="12">
    <source>
        <dbReference type="PROSITE" id="PS50893"/>
    </source>
</evidence>
<dbReference type="GO" id="GO:0005886">
    <property type="term" value="C:plasma membrane"/>
    <property type="evidence" value="ECO:0007669"/>
    <property type="project" value="UniProtKB-ARBA"/>
</dbReference>
<evidence type="ECO:0000313" key="13">
    <source>
        <dbReference type="EMBL" id="KAB5607760.1"/>
    </source>
</evidence>
<dbReference type="InterPro" id="IPR050086">
    <property type="entry name" value="MetN_ABC_transporter-like"/>
</dbReference>
<evidence type="ECO:0000256" key="4">
    <source>
        <dbReference type="ARBA" id="ARBA00022741"/>
    </source>
</evidence>
<evidence type="ECO:0000256" key="11">
    <source>
        <dbReference type="SAM" id="MobiDB-lite"/>
    </source>
</evidence>
<name>A0A5N5RLE8_9BIFI</name>
<dbReference type="GO" id="GO:0006865">
    <property type="term" value="P:amino acid transport"/>
    <property type="evidence" value="ECO:0007669"/>
    <property type="project" value="UniProtKB-KW"/>
</dbReference>
<dbReference type="GO" id="GO:0016887">
    <property type="term" value="F:ATP hydrolysis activity"/>
    <property type="evidence" value="ECO:0007669"/>
    <property type="project" value="InterPro"/>
</dbReference>
<keyword evidence="14" id="KW-1185">Reference proteome</keyword>
<comment type="similarity">
    <text evidence="1">Belongs to the ABC transporter superfamily.</text>
</comment>
<gene>
    <name evidence="13" type="ORF">EHS19_03810</name>
</gene>
<keyword evidence="5 13" id="KW-0067">ATP-binding</keyword>
<evidence type="ECO:0000256" key="10">
    <source>
        <dbReference type="ARBA" id="ARBA00063837"/>
    </source>
</evidence>
<evidence type="ECO:0000256" key="9">
    <source>
        <dbReference type="ARBA" id="ARBA00054718"/>
    </source>
</evidence>
<dbReference type="PROSITE" id="PS50893">
    <property type="entry name" value="ABC_TRANSPORTER_2"/>
    <property type="match status" value="1"/>
</dbReference>
<dbReference type="SMART" id="SM00382">
    <property type="entry name" value="AAA"/>
    <property type="match status" value="1"/>
</dbReference>
<keyword evidence="2" id="KW-0813">Transport</keyword>
<dbReference type="InterPro" id="IPR003439">
    <property type="entry name" value="ABC_transporter-like_ATP-bd"/>
</dbReference>
<reference evidence="13 14" key="1">
    <citation type="journal article" date="2019" name="Int. J. Syst. Evol. Microbiol.">
        <title>Bifidobacterium jacchi sp. nov., isolated from the faeces of a baby common marmoset (Callithrix jacchus).</title>
        <authorList>
            <person name="Modesto M."/>
            <person name="Watanabe K."/>
            <person name="Arita M."/>
            <person name="Satti M."/>
            <person name="Oki K."/>
            <person name="Sciavilla P."/>
            <person name="Patavino C."/>
            <person name="Camma C."/>
            <person name="Michelini S."/>
            <person name="Sgorbati B."/>
            <person name="Mattarelli P."/>
        </authorList>
    </citation>
    <scope>NUCLEOTIDE SEQUENCE [LARGE SCALE GENOMIC DNA]</scope>
    <source>
        <strain evidence="13 14">MRM 9.3</strain>
    </source>
</reference>
<feature type="domain" description="ABC transporter" evidence="12">
    <location>
        <begin position="38"/>
        <end position="277"/>
    </location>
</feature>
<dbReference type="Pfam" id="PF00005">
    <property type="entry name" value="ABC_tran"/>
    <property type="match status" value="1"/>
</dbReference>
<protein>
    <submittedName>
        <fullName evidence="13">ATP-binding cassette domain-containing protein</fullName>
    </submittedName>
</protein>
<dbReference type="PANTHER" id="PTHR43166:SF30">
    <property type="entry name" value="METHIONINE IMPORT ATP-BINDING PROTEIN METN"/>
    <property type="match status" value="1"/>
</dbReference>
<proteinExistence type="inferred from homology"/>
<dbReference type="PROSITE" id="PS00211">
    <property type="entry name" value="ABC_TRANSPORTER_1"/>
    <property type="match status" value="1"/>
</dbReference>
<dbReference type="PANTHER" id="PTHR43166">
    <property type="entry name" value="AMINO ACID IMPORT ATP-BINDING PROTEIN"/>
    <property type="match status" value="1"/>
</dbReference>
<dbReference type="EMBL" id="RQSP01000008">
    <property type="protein sequence ID" value="KAB5607760.1"/>
    <property type="molecule type" value="Genomic_DNA"/>
</dbReference>
<dbReference type="InterPro" id="IPR003593">
    <property type="entry name" value="AAA+_ATPase"/>
</dbReference>
<sequence length="326" mass="35320">MPRVGPHVSGTRHCHVPGCRRVTKHVRTDRQEGHADVIRFDHLKKSYGTGAQAHEVLHDINLTINDGEVFGILGSSGAGKSTLVRTINLLERPTSGRVLIDGVDVTDVTGGELTKLRSTIGMIFQDFSLFQQRTVLRNVTFPLELAHRPKAQRVERARRLLRLVGLEGFENRYPSQLSGGQQQRVAIARALANEPKIMLCDEATSALDSTTTVQILDLLRRINRDLGVTLVVITHSLSVARNICDRVAMIDGGNIVEMGDTAELFANPHSDVLKSLIASANEQNGRDESDAAGQSAQVGGAQIGTAQSVQSGQSAQSAQDAQEEGR</sequence>
<dbReference type="SUPFAM" id="SSF52540">
    <property type="entry name" value="P-loop containing nucleoside triphosphate hydrolases"/>
    <property type="match status" value="1"/>
</dbReference>